<dbReference type="PROSITE" id="PS51257">
    <property type="entry name" value="PROKAR_LIPOPROTEIN"/>
    <property type="match status" value="1"/>
</dbReference>
<name>A0A244CPL9_PSEDV</name>
<evidence type="ECO:0000256" key="1">
    <source>
        <dbReference type="ARBA" id="ARBA00022729"/>
    </source>
</evidence>
<dbReference type="OrthoDB" id="9783990at2"/>
<sequence>MLQKLIIIISLLILQGCAAAIVAGTAGAVSAATDRRTLGTQIDDNNIEIKATLEIKGQPQLAKFANISVVSLNGVVLLIGQTPTDEMRTAAERAIKDVAGIVKVHNQIRIGSNVGISTRTHDSWLTSKVKTRLLTEESISANDIKVITENGEVFLMGLVSDQEANTAVDLARNISGVVKVIKVFEYL</sequence>
<feature type="domain" description="BON" evidence="3">
    <location>
        <begin position="121"/>
        <end position="187"/>
    </location>
</feature>
<dbReference type="Pfam" id="PF04972">
    <property type="entry name" value="BON"/>
    <property type="match status" value="2"/>
</dbReference>
<dbReference type="InterPro" id="IPR051686">
    <property type="entry name" value="Lipoprotein_DolP"/>
</dbReference>
<evidence type="ECO:0000256" key="2">
    <source>
        <dbReference type="SAM" id="SignalP"/>
    </source>
</evidence>
<keyword evidence="1 2" id="KW-0732">Signal</keyword>
<comment type="caution">
    <text evidence="4">The sequence shown here is derived from an EMBL/GenBank/DDBJ whole genome shotgun (WGS) entry which is preliminary data.</text>
</comment>
<dbReference type="PANTHER" id="PTHR34606:SF4">
    <property type="entry name" value="OUTER MEMBRANE LIPOPROTEIN DOLP"/>
    <property type="match status" value="1"/>
</dbReference>
<dbReference type="EMBL" id="MWPV01000003">
    <property type="protein sequence ID" value="OUL57567.1"/>
    <property type="molecule type" value="Genomic_DNA"/>
</dbReference>
<reference evidence="4 5" key="1">
    <citation type="submission" date="2017-02" db="EMBL/GenBank/DDBJ databases">
        <title>Pseudoalteromonas ulvae TC14 Genome.</title>
        <authorList>
            <person name="Molmeret M."/>
        </authorList>
    </citation>
    <scope>NUCLEOTIDE SEQUENCE [LARGE SCALE GENOMIC DNA]</scope>
    <source>
        <strain evidence="4">TC14</strain>
    </source>
</reference>
<dbReference type="PROSITE" id="PS50914">
    <property type="entry name" value="BON"/>
    <property type="match status" value="2"/>
</dbReference>
<evidence type="ECO:0000313" key="4">
    <source>
        <dbReference type="EMBL" id="OUL57567.1"/>
    </source>
</evidence>
<feature type="signal peptide" evidence="2">
    <location>
        <begin position="1"/>
        <end position="19"/>
    </location>
</feature>
<proteinExistence type="predicted"/>
<dbReference type="PANTHER" id="PTHR34606">
    <property type="entry name" value="BON DOMAIN-CONTAINING PROTEIN"/>
    <property type="match status" value="1"/>
</dbReference>
<dbReference type="AlphaFoldDB" id="A0A244CPL9"/>
<feature type="domain" description="BON" evidence="3">
    <location>
        <begin position="43"/>
        <end position="112"/>
    </location>
</feature>
<dbReference type="RefSeq" id="WP_086744150.1">
    <property type="nucleotide sequence ID" value="NZ_MWPV01000003.1"/>
</dbReference>
<keyword evidence="5" id="KW-1185">Reference proteome</keyword>
<dbReference type="Gene3D" id="3.30.1340.30">
    <property type="match status" value="1"/>
</dbReference>
<feature type="chain" id="PRO_5012760708" evidence="2">
    <location>
        <begin position="20"/>
        <end position="187"/>
    </location>
</feature>
<dbReference type="SMART" id="SM00749">
    <property type="entry name" value="BON"/>
    <property type="match status" value="2"/>
</dbReference>
<protein>
    <submittedName>
        <fullName evidence="4">Osmotically-inducible protein OsmY</fullName>
    </submittedName>
</protein>
<dbReference type="InterPro" id="IPR007055">
    <property type="entry name" value="BON_dom"/>
</dbReference>
<evidence type="ECO:0000259" key="3">
    <source>
        <dbReference type="PROSITE" id="PS50914"/>
    </source>
</evidence>
<gene>
    <name evidence="4" type="ORF">B1199_10885</name>
</gene>
<accession>A0A244CPL9</accession>
<dbReference type="Proteomes" id="UP000194841">
    <property type="component" value="Unassembled WGS sequence"/>
</dbReference>
<dbReference type="NCBIfam" id="NF008247">
    <property type="entry name" value="PRK11023.1"/>
    <property type="match status" value="1"/>
</dbReference>
<organism evidence="4 5">
    <name type="scientific">Pseudoalteromonas ulvae</name>
    <dbReference type="NCBI Taxonomy" id="107327"/>
    <lineage>
        <taxon>Bacteria</taxon>
        <taxon>Pseudomonadati</taxon>
        <taxon>Pseudomonadota</taxon>
        <taxon>Gammaproteobacteria</taxon>
        <taxon>Alteromonadales</taxon>
        <taxon>Pseudoalteromonadaceae</taxon>
        <taxon>Pseudoalteromonas</taxon>
    </lineage>
</organism>
<dbReference type="InterPro" id="IPR014004">
    <property type="entry name" value="Transpt-assoc_nodulatn_dom_bac"/>
</dbReference>
<evidence type="ECO:0000313" key="5">
    <source>
        <dbReference type="Proteomes" id="UP000194841"/>
    </source>
</evidence>